<dbReference type="RefSeq" id="WP_092478940.1">
    <property type="nucleotide sequence ID" value="NZ_FOXW01000001.1"/>
</dbReference>
<keyword evidence="4" id="KW-1185">Reference proteome</keyword>
<feature type="transmembrane region" description="Helical" evidence="1">
    <location>
        <begin position="137"/>
        <end position="157"/>
    </location>
</feature>
<evidence type="ECO:0008006" key="5">
    <source>
        <dbReference type="Google" id="ProtNLM"/>
    </source>
</evidence>
<name>A0A1I5UIG8_9LACT</name>
<evidence type="ECO:0000256" key="1">
    <source>
        <dbReference type="SAM" id="Phobius"/>
    </source>
</evidence>
<dbReference type="Proteomes" id="UP000199136">
    <property type="component" value="Unassembled WGS sequence"/>
</dbReference>
<protein>
    <recommendedName>
        <fullName evidence="5">Type VII secretion protein EssA</fullName>
    </recommendedName>
</protein>
<proteinExistence type="predicted"/>
<feature type="chain" id="PRO_5038946707" description="Type VII secretion protein EssA" evidence="2">
    <location>
        <begin position="28"/>
        <end position="164"/>
    </location>
</feature>
<keyword evidence="1" id="KW-1133">Transmembrane helix</keyword>
<gene>
    <name evidence="3" type="ORF">SAMN04488506_0009</name>
</gene>
<dbReference type="STRING" id="82801.SAMN04488506_0009"/>
<keyword evidence="2" id="KW-0732">Signal</keyword>
<sequence>MRNNRLFLLFLLSMGILVLVIPESAAAEESSDSTNGVSIQVDRLEGDLKGQSTSPDVSDLFQSKDIEWIETYTAQEQVKKNEEVNNLFTNGIKETTHETFKKKSLFTAPINTKHTGESALQQETHALGSVSLLENTWFTIILIVVFGASILASYQLYKRDNYER</sequence>
<dbReference type="AlphaFoldDB" id="A0A1I5UIG8"/>
<evidence type="ECO:0000313" key="3">
    <source>
        <dbReference type="EMBL" id="SFP95030.1"/>
    </source>
</evidence>
<reference evidence="3 4" key="1">
    <citation type="submission" date="2016-10" db="EMBL/GenBank/DDBJ databases">
        <authorList>
            <person name="de Groot N.N."/>
        </authorList>
    </citation>
    <scope>NUCLEOTIDE SEQUENCE [LARGE SCALE GENOMIC DNA]</scope>
    <source>
        <strain evidence="3 4">DSM 20581</strain>
    </source>
</reference>
<keyword evidence="1" id="KW-0472">Membrane</keyword>
<organism evidence="3 4">
    <name type="scientific">Desemzia incerta</name>
    <dbReference type="NCBI Taxonomy" id="82801"/>
    <lineage>
        <taxon>Bacteria</taxon>
        <taxon>Bacillati</taxon>
        <taxon>Bacillota</taxon>
        <taxon>Bacilli</taxon>
        <taxon>Lactobacillales</taxon>
        <taxon>Carnobacteriaceae</taxon>
        <taxon>Desemzia</taxon>
    </lineage>
</organism>
<dbReference type="EMBL" id="FOXW01000001">
    <property type="protein sequence ID" value="SFP95030.1"/>
    <property type="molecule type" value="Genomic_DNA"/>
</dbReference>
<accession>A0A1I5UIG8</accession>
<keyword evidence="1" id="KW-0812">Transmembrane</keyword>
<evidence type="ECO:0000313" key="4">
    <source>
        <dbReference type="Proteomes" id="UP000199136"/>
    </source>
</evidence>
<evidence type="ECO:0000256" key="2">
    <source>
        <dbReference type="SAM" id="SignalP"/>
    </source>
</evidence>
<feature type="signal peptide" evidence="2">
    <location>
        <begin position="1"/>
        <end position="27"/>
    </location>
</feature>